<evidence type="ECO:0000259" key="6">
    <source>
        <dbReference type="Pfam" id="PF20720"/>
    </source>
</evidence>
<dbReference type="Gene3D" id="1.25.40.20">
    <property type="entry name" value="Ankyrin repeat-containing domain"/>
    <property type="match status" value="4"/>
</dbReference>
<evidence type="ECO:0000256" key="4">
    <source>
        <dbReference type="SAM" id="MobiDB-lite"/>
    </source>
</evidence>
<dbReference type="PRINTS" id="PR01415">
    <property type="entry name" value="ANKYRIN"/>
</dbReference>
<feature type="repeat" description="ANK" evidence="3">
    <location>
        <begin position="962"/>
        <end position="994"/>
    </location>
</feature>
<evidence type="ECO:0000256" key="3">
    <source>
        <dbReference type="PROSITE-ProRule" id="PRU00023"/>
    </source>
</evidence>
<feature type="repeat" description="ANK" evidence="3">
    <location>
        <begin position="929"/>
        <end position="961"/>
    </location>
</feature>
<dbReference type="InterPro" id="IPR036770">
    <property type="entry name" value="Ankyrin_rpt-contain_sf"/>
</dbReference>
<evidence type="ECO:0000256" key="2">
    <source>
        <dbReference type="ARBA" id="ARBA00023043"/>
    </source>
</evidence>
<feature type="repeat" description="ANK" evidence="3">
    <location>
        <begin position="697"/>
        <end position="729"/>
    </location>
</feature>
<protein>
    <submittedName>
        <fullName evidence="7">Uncharacterized protein</fullName>
    </submittedName>
</protein>
<feature type="repeat" description="ANK" evidence="3">
    <location>
        <begin position="763"/>
        <end position="795"/>
    </location>
</feature>
<gene>
    <name evidence="7" type="ORF">MCOR_25171</name>
</gene>
<dbReference type="Pfam" id="PF12796">
    <property type="entry name" value="Ank_2"/>
    <property type="match status" value="4"/>
</dbReference>
<dbReference type="PROSITE" id="PS50297">
    <property type="entry name" value="ANK_REP_REGION"/>
    <property type="match status" value="11"/>
</dbReference>
<dbReference type="InterPro" id="IPR049050">
    <property type="entry name" value="nSTAND3"/>
</dbReference>
<dbReference type="InterPro" id="IPR027417">
    <property type="entry name" value="P-loop_NTPase"/>
</dbReference>
<dbReference type="Pfam" id="PF13857">
    <property type="entry name" value="Ank_5"/>
    <property type="match status" value="1"/>
</dbReference>
<accession>A0A6J8C4H2</accession>
<dbReference type="InterPro" id="IPR041249">
    <property type="entry name" value="HEPN_DZIP3"/>
</dbReference>
<dbReference type="OrthoDB" id="341259at2759"/>
<sequence>MVCLLRNFSKIKQPGTGFDKLPPSGDKSEGADLARIKHYRNKMAHIDQNKISNADFVNQWTEISEAIGRLGGSVLVQECQNLRVAKLDQSNKHIMLELKRSFSQIEDITRTTEEQAKKIEHIEQSYTHKLQQMDKKHAMDIMQVKKEKHDVISKDQNDFFSSIKETWKKRMKTFIVTDCVNTVLDTVQQEQCVIITGLPGIGKSVIAYYVAFHLETTQGFDILPVSYPKSIIDYRRSSSKQIFIFDDVVGKYSLDENGVNQWERFENDLIQYLIKRPDVKILMTCRSNIFEANQNCKLGISLVQCNLMSKELKYSLKDLKLIAQSYISGDLLKELGDDIINMYPFFPLLCSTFDSERHKPKVYFKAPNSIIQTEINKMRAKSNVSFLALGSLVIFDNYVDKNIFQLDNTHDDHIIRCLWDESKSTVPFSKHSLFLGMKILSETYKYVKEMDTHFSLIHDKLYDIVSYNVGPTFKKCILLYGSSKFIKDRIQFATLNIKLSEYNILIDKEDEAIYFQRLVRLIEEGQNWEVFGNCQTQMFFYRESFIKFLESRSTRLTFKSCWVSGHTALHVCSSLGYVNFCFYLLTCGNIPVDAPDSIDRTPLHYACYKGHYGVTKLLLKHRALVNRVDHQKVTALHLACYKGHRNVAQILLKNGAEINQVCKKQVSALHLSCREGHTKIAELLLHHKSAVKKIDEYGWTPLALACNIGNLELSKLLLTHKAPVNQRQKGKNTPLKLACANGHQQIVELLLVNSASVNDADTDGWTPLDMACINGDKHIATLLLNHGASVDKANKNGDTPLHLACQYGHQHIVRLLLSHHSPVNRVNKQLRTPLHTACFNNYTHIVKYLLNVDDVLVDEKDIDGWNSLSIASYIGSKDISELLIKQHVPVDHANTDGITPLYLACENGHTAVVELLLKYHASVNQTNKRGCTPLYISCQRGYKDVVSVLLLNNASVNTANYEHWAPLHISSKKGQKYIVEKLLECHASINQSGNQLWTPLHLACSEGHNHIVESLLKYDVDVNGRTANGSTPLKLACQEGYIEIAELLLLSHASVNQANNDNLTPLHIARENGHMDIENLLLKNDAKEKSIPEVPKPDIGKSVLTRRKHQLSSKQPLL</sequence>
<evidence type="ECO:0000313" key="7">
    <source>
        <dbReference type="EMBL" id="CAC5390049.1"/>
    </source>
</evidence>
<evidence type="ECO:0000259" key="5">
    <source>
        <dbReference type="Pfam" id="PF18738"/>
    </source>
</evidence>
<dbReference type="PROSITE" id="PS50088">
    <property type="entry name" value="ANK_REPEAT"/>
    <property type="match status" value="13"/>
</dbReference>
<name>A0A6J8C4H2_MYTCO</name>
<dbReference type="Pfam" id="PF00023">
    <property type="entry name" value="Ank"/>
    <property type="match status" value="3"/>
</dbReference>
<feature type="domain" description="DZIP3-like HEPN" evidence="5">
    <location>
        <begin position="2"/>
        <end position="91"/>
    </location>
</feature>
<keyword evidence="2 3" id="KW-0040">ANK repeat</keyword>
<feature type="repeat" description="ANK" evidence="3">
    <location>
        <begin position="598"/>
        <end position="630"/>
    </location>
</feature>
<dbReference type="InterPro" id="IPR002110">
    <property type="entry name" value="Ankyrin_rpt"/>
</dbReference>
<dbReference type="AlphaFoldDB" id="A0A6J8C4H2"/>
<dbReference type="Pfam" id="PF18738">
    <property type="entry name" value="HEPN_DZIP3"/>
    <property type="match status" value="1"/>
</dbReference>
<feature type="repeat" description="ANK" evidence="3">
    <location>
        <begin position="730"/>
        <end position="762"/>
    </location>
</feature>
<feature type="repeat" description="ANK" evidence="3">
    <location>
        <begin position="664"/>
        <end position="696"/>
    </location>
</feature>
<feature type="domain" description="Novel STAND NTPase 3" evidence="6">
    <location>
        <begin position="174"/>
        <end position="303"/>
    </location>
</feature>
<proteinExistence type="predicted"/>
<dbReference type="SUPFAM" id="SSF48403">
    <property type="entry name" value="Ankyrin repeat"/>
    <property type="match status" value="2"/>
</dbReference>
<feature type="repeat" description="ANK" evidence="3">
    <location>
        <begin position="796"/>
        <end position="828"/>
    </location>
</feature>
<dbReference type="PANTHER" id="PTHR24180">
    <property type="entry name" value="CYCLIN-DEPENDENT KINASE INHIBITOR 2C-RELATED"/>
    <property type="match status" value="1"/>
</dbReference>
<feature type="repeat" description="ANK" evidence="3">
    <location>
        <begin position="1028"/>
        <end position="1060"/>
    </location>
</feature>
<feature type="repeat" description="ANK" evidence="3">
    <location>
        <begin position="995"/>
        <end position="1027"/>
    </location>
</feature>
<keyword evidence="1" id="KW-0677">Repeat</keyword>
<keyword evidence="8" id="KW-1185">Reference proteome</keyword>
<dbReference type="Pfam" id="PF20720">
    <property type="entry name" value="nSTAND3"/>
    <property type="match status" value="1"/>
</dbReference>
<dbReference type="SUPFAM" id="SSF52540">
    <property type="entry name" value="P-loop containing nucleoside triphosphate hydrolases"/>
    <property type="match status" value="1"/>
</dbReference>
<evidence type="ECO:0000313" key="8">
    <source>
        <dbReference type="Proteomes" id="UP000507470"/>
    </source>
</evidence>
<feature type="repeat" description="ANK" evidence="3">
    <location>
        <begin position="896"/>
        <end position="928"/>
    </location>
</feature>
<dbReference type="SMART" id="SM00248">
    <property type="entry name" value="ANK"/>
    <property type="match status" value="16"/>
</dbReference>
<feature type="region of interest" description="Disordered" evidence="4">
    <location>
        <begin position="1088"/>
        <end position="1118"/>
    </location>
</feature>
<organism evidence="7 8">
    <name type="scientific">Mytilus coruscus</name>
    <name type="common">Sea mussel</name>
    <dbReference type="NCBI Taxonomy" id="42192"/>
    <lineage>
        <taxon>Eukaryota</taxon>
        <taxon>Metazoa</taxon>
        <taxon>Spiralia</taxon>
        <taxon>Lophotrochozoa</taxon>
        <taxon>Mollusca</taxon>
        <taxon>Bivalvia</taxon>
        <taxon>Autobranchia</taxon>
        <taxon>Pteriomorphia</taxon>
        <taxon>Mytilida</taxon>
        <taxon>Mytiloidea</taxon>
        <taxon>Mytilidae</taxon>
        <taxon>Mytilinae</taxon>
        <taxon>Mytilus</taxon>
    </lineage>
</organism>
<dbReference type="Proteomes" id="UP000507470">
    <property type="component" value="Unassembled WGS sequence"/>
</dbReference>
<dbReference type="PANTHER" id="PTHR24180:SF45">
    <property type="entry name" value="POLY [ADP-RIBOSE] POLYMERASE TANKYRASE"/>
    <property type="match status" value="1"/>
</dbReference>
<dbReference type="InterPro" id="IPR051637">
    <property type="entry name" value="Ank_repeat_dom-contain_49"/>
</dbReference>
<feature type="repeat" description="ANK" evidence="3">
    <location>
        <begin position="1061"/>
        <end position="1093"/>
    </location>
</feature>
<feature type="compositionally biased region" description="Basic and acidic residues" evidence="4">
    <location>
        <begin position="1088"/>
        <end position="1099"/>
    </location>
</feature>
<reference evidence="7 8" key="1">
    <citation type="submission" date="2020-06" db="EMBL/GenBank/DDBJ databases">
        <authorList>
            <person name="Li R."/>
            <person name="Bekaert M."/>
        </authorList>
    </citation>
    <scope>NUCLEOTIDE SEQUENCE [LARGE SCALE GENOMIC DNA]</scope>
    <source>
        <strain evidence="8">wild</strain>
    </source>
</reference>
<dbReference type="EMBL" id="CACVKT020004442">
    <property type="protein sequence ID" value="CAC5390049.1"/>
    <property type="molecule type" value="Genomic_DNA"/>
</dbReference>
<feature type="repeat" description="ANK" evidence="3">
    <location>
        <begin position="631"/>
        <end position="663"/>
    </location>
</feature>
<evidence type="ECO:0000256" key="1">
    <source>
        <dbReference type="ARBA" id="ARBA00022737"/>
    </source>
</evidence>